<comment type="subcellular location">
    <subcellularLocation>
        <location evidence="1">Cell membrane</location>
        <topology evidence="1">Multi-pass membrane protein</topology>
    </subcellularLocation>
</comment>
<evidence type="ECO:0000256" key="2">
    <source>
        <dbReference type="ARBA" id="ARBA00007755"/>
    </source>
</evidence>
<dbReference type="RefSeq" id="WP_094366859.1">
    <property type="nucleotide sequence ID" value="NZ_NOJY02000004.1"/>
</dbReference>
<accession>A0A371J8C1</accession>
<evidence type="ECO:0000313" key="9">
    <source>
        <dbReference type="EMBL" id="RDY29012.1"/>
    </source>
</evidence>
<dbReference type="GO" id="GO:0005886">
    <property type="term" value="C:plasma membrane"/>
    <property type="evidence" value="ECO:0007669"/>
    <property type="project" value="UniProtKB-SubCell"/>
</dbReference>
<feature type="transmembrane region" description="Helical" evidence="7">
    <location>
        <begin position="130"/>
        <end position="151"/>
    </location>
</feature>
<evidence type="ECO:0000256" key="1">
    <source>
        <dbReference type="ARBA" id="ARBA00004651"/>
    </source>
</evidence>
<dbReference type="PANTHER" id="PTHR30252:SF0">
    <property type="entry name" value="PEPTIDE TRANSPORTER CSTA"/>
    <property type="match status" value="1"/>
</dbReference>
<reference evidence="9 10" key="1">
    <citation type="journal article" date="2017" name="Genome Announc.">
        <title>Draft Genome Sequence of Romboutsia weinsteinii sp. nov. Strain CCRI-19649(T) Isolated from Surface Water.</title>
        <authorList>
            <person name="Maheux A.F."/>
            <person name="Boudreau D.K."/>
            <person name="Berube E."/>
            <person name="Boissinot M."/>
            <person name="Cantin P."/>
            <person name="Raymond F."/>
            <person name="Corbeil J."/>
            <person name="Omar R.F."/>
            <person name="Bergeron M.G."/>
        </authorList>
    </citation>
    <scope>NUCLEOTIDE SEQUENCE [LARGE SCALE GENOMIC DNA]</scope>
    <source>
        <strain evidence="9 10">CCRI-19649</strain>
    </source>
</reference>
<dbReference type="AlphaFoldDB" id="A0A371J8C1"/>
<feature type="transmembrane region" description="Helical" evidence="7">
    <location>
        <begin position="430"/>
        <end position="449"/>
    </location>
</feature>
<evidence type="ECO:0000256" key="5">
    <source>
        <dbReference type="ARBA" id="ARBA00022989"/>
    </source>
</evidence>
<dbReference type="PANTHER" id="PTHR30252">
    <property type="entry name" value="INNER MEMBRANE PEPTIDE TRANSPORTER"/>
    <property type="match status" value="1"/>
</dbReference>
<keyword evidence="4 7" id="KW-0812">Transmembrane</keyword>
<feature type="transmembrane region" description="Helical" evidence="7">
    <location>
        <begin position="157"/>
        <end position="178"/>
    </location>
</feature>
<feature type="transmembrane region" description="Helical" evidence="7">
    <location>
        <begin position="319"/>
        <end position="340"/>
    </location>
</feature>
<keyword evidence="3" id="KW-1003">Cell membrane</keyword>
<dbReference type="EMBL" id="NOJY02000004">
    <property type="protein sequence ID" value="RDY29012.1"/>
    <property type="molecule type" value="Genomic_DNA"/>
</dbReference>
<feature type="transmembrane region" description="Helical" evidence="7">
    <location>
        <begin position="6"/>
        <end position="26"/>
    </location>
</feature>
<evidence type="ECO:0000313" key="10">
    <source>
        <dbReference type="Proteomes" id="UP000215694"/>
    </source>
</evidence>
<feature type="domain" description="CstA N-terminal" evidence="8">
    <location>
        <begin position="3"/>
        <end position="347"/>
    </location>
</feature>
<comment type="caution">
    <text evidence="9">The sequence shown here is derived from an EMBL/GenBank/DDBJ whole genome shotgun (WGS) entry which is preliminary data.</text>
</comment>
<proteinExistence type="inferred from homology"/>
<dbReference type="Proteomes" id="UP000215694">
    <property type="component" value="Unassembled WGS sequence"/>
</dbReference>
<keyword evidence="6 7" id="KW-0472">Membrane</keyword>
<feature type="transmembrane region" description="Helical" evidence="7">
    <location>
        <begin position="244"/>
        <end position="260"/>
    </location>
</feature>
<feature type="transmembrane region" description="Helical" evidence="7">
    <location>
        <begin position="185"/>
        <end position="208"/>
    </location>
</feature>
<protein>
    <submittedName>
        <fullName evidence="9">Carbon starvation protein A</fullName>
    </submittedName>
</protein>
<feature type="transmembrane region" description="Helical" evidence="7">
    <location>
        <begin position="214"/>
        <end position="235"/>
    </location>
</feature>
<feature type="transmembrane region" description="Helical" evidence="7">
    <location>
        <begin position="280"/>
        <end position="299"/>
    </location>
</feature>
<evidence type="ECO:0000256" key="4">
    <source>
        <dbReference type="ARBA" id="ARBA00022692"/>
    </source>
</evidence>
<feature type="transmembrane region" description="Helical" evidence="7">
    <location>
        <begin position="360"/>
        <end position="389"/>
    </location>
</feature>
<name>A0A371J8C1_9FIRM</name>
<evidence type="ECO:0000256" key="6">
    <source>
        <dbReference type="ARBA" id="ARBA00023136"/>
    </source>
</evidence>
<dbReference type="InterPro" id="IPR003706">
    <property type="entry name" value="CstA_N"/>
</dbReference>
<keyword evidence="10" id="KW-1185">Reference proteome</keyword>
<dbReference type="Pfam" id="PF02554">
    <property type="entry name" value="CstA"/>
    <property type="match status" value="1"/>
</dbReference>
<keyword evidence="5 7" id="KW-1133">Transmembrane helix</keyword>
<gene>
    <name evidence="9" type="ORF">CHL78_003575</name>
</gene>
<dbReference type="InterPro" id="IPR051605">
    <property type="entry name" value="CstA"/>
</dbReference>
<evidence type="ECO:0000256" key="3">
    <source>
        <dbReference type="ARBA" id="ARBA00022475"/>
    </source>
</evidence>
<sequence>MNTFTLLIGSAIILAVAYVLYGGYLAKKWGVDDSRKTPAHTKYDGVDYVPSKAPILMGHHFASIAGAGPIMGPVQAAIFGWIPVTLWILIGSIFFGGVQDFGSLFASIRHDGKSIGEIIEANMGNKGKKLFSLFAWLTLILVVAAFSNIVADSFVSTPAAGTASILFIILAICFGIAVYRFKCPLSIATIVGVILLFICIYVGFLFPIVLSKNVWIVLLLLYIFIASVTPVWILLQPRDYLNSYLLYAMMAGALIGITVLRPEIQMDGFTGFTVNGQYLFPVLFVTVACGAISGFHSLVGSGTSAKQLYKESDAKKIGYGSMLVEGLLAIVALITVAYISNGDFNNLLSNGGPVNVFSEGIANFMLSFGIPFNIGKTFTSLAISAFALTSLDTSTRLARFIFQEFFDGKSSKANDTKSQKTTSKNPLTNMYVSTALTVVVSGLLAVMGYQKIWPIFGSANQLLAAIALLAIALWLAKSKKSFKELVIPIVFMFIVTMFSLILNIKANIGVNYALVIIAAVLLVLAAILIFEAIKIIKNTGVGGLTPESTSDTEKNKNE</sequence>
<feature type="transmembrane region" description="Helical" evidence="7">
    <location>
        <begin position="455"/>
        <end position="476"/>
    </location>
</feature>
<feature type="transmembrane region" description="Helical" evidence="7">
    <location>
        <begin position="485"/>
        <end position="504"/>
    </location>
</feature>
<dbReference type="OrthoDB" id="9761224at2"/>
<organism evidence="9 10">
    <name type="scientific">Romboutsia weinsteinii</name>
    <dbReference type="NCBI Taxonomy" id="2020949"/>
    <lineage>
        <taxon>Bacteria</taxon>
        <taxon>Bacillati</taxon>
        <taxon>Bacillota</taxon>
        <taxon>Clostridia</taxon>
        <taxon>Peptostreptococcales</taxon>
        <taxon>Peptostreptococcaceae</taxon>
        <taxon>Romboutsia</taxon>
    </lineage>
</organism>
<evidence type="ECO:0000256" key="7">
    <source>
        <dbReference type="SAM" id="Phobius"/>
    </source>
</evidence>
<comment type="similarity">
    <text evidence="2">Belongs to the peptide transporter carbon starvation (CstA) (TC 2.A.114) family.</text>
</comment>
<evidence type="ECO:0000259" key="8">
    <source>
        <dbReference type="Pfam" id="PF02554"/>
    </source>
</evidence>
<feature type="transmembrane region" description="Helical" evidence="7">
    <location>
        <begin position="510"/>
        <end position="530"/>
    </location>
</feature>
<dbReference type="GO" id="GO:0009267">
    <property type="term" value="P:cellular response to starvation"/>
    <property type="evidence" value="ECO:0007669"/>
    <property type="project" value="InterPro"/>
</dbReference>